<evidence type="ECO:0000259" key="2">
    <source>
        <dbReference type="PROSITE" id="PS50846"/>
    </source>
</evidence>
<dbReference type="GO" id="GO:0046872">
    <property type="term" value="F:metal ion binding"/>
    <property type="evidence" value="ECO:0007669"/>
    <property type="project" value="InterPro"/>
</dbReference>
<comment type="caution">
    <text evidence="3">The sequence shown here is derived from an EMBL/GenBank/DDBJ whole genome shotgun (WGS) entry which is preliminary data.</text>
</comment>
<dbReference type="PANTHER" id="PTHR46119">
    <property type="entry name" value="OS08G0405700 PROTEIN"/>
    <property type="match status" value="1"/>
</dbReference>
<dbReference type="Proteomes" id="UP001293593">
    <property type="component" value="Unassembled WGS sequence"/>
</dbReference>
<feature type="domain" description="HMA" evidence="2">
    <location>
        <begin position="136"/>
        <end position="202"/>
    </location>
</feature>
<evidence type="ECO:0000313" key="4">
    <source>
        <dbReference type="Proteomes" id="UP001293593"/>
    </source>
</evidence>
<sequence length="214" mass="24244">MKRMDLFCSSPASTEVISSMDKRFQFRRSPKSYVHDRRKSQPRVPCSSHFPINPKPYSDMMHHRKKNTSSGMQNDDVRRKSCVEVSDLYNNSHPTSSSRRYLIRDDVPFIDWVSHSDQVPEISQNKDNSSSAHSKEQVVVLRVSLHCKGCEGKVRKHISKMKGVTSYSVDLETKKVTVVGDVTPLGVLASVSKVKKAQLWPSSSSTPSFLWSTI</sequence>
<dbReference type="Pfam" id="PF00403">
    <property type="entry name" value="HMA"/>
    <property type="match status" value="1"/>
</dbReference>
<gene>
    <name evidence="3" type="ORF">QN277_008061</name>
</gene>
<evidence type="ECO:0000313" key="3">
    <source>
        <dbReference type="EMBL" id="KAK4254997.1"/>
    </source>
</evidence>
<accession>A0AAE1IPV0</accession>
<feature type="region of interest" description="Disordered" evidence="1">
    <location>
        <begin position="28"/>
        <end position="77"/>
    </location>
</feature>
<name>A0AAE1IPV0_9FABA</name>
<protein>
    <recommendedName>
        <fullName evidence="2">HMA domain-containing protein</fullName>
    </recommendedName>
</protein>
<dbReference type="CDD" id="cd00371">
    <property type="entry name" value="HMA"/>
    <property type="match status" value="1"/>
</dbReference>
<dbReference type="EMBL" id="JAWXYG010000013">
    <property type="protein sequence ID" value="KAK4254997.1"/>
    <property type="molecule type" value="Genomic_DNA"/>
</dbReference>
<feature type="compositionally biased region" description="Basic residues" evidence="1">
    <location>
        <begin position="28"/>
        <end position="41"/>
    </location>
</feature>
<dbReference type="AlphaFoldDB" id="A0AAE1IPV0"/>
<dbReference type="Gene3D" id="3.30.70.100">
    <property type="match status" value="1"/>
</dbReference>
<reference evidence="3" key="1">
    <citation type="submission" date="2023-10" db="EMBL/GenBank/DDBJ databases">
        <title>Chromosome-level genome of the transformable northern wattle, Acacia crassicarpa.</title>
        <authorList>
            <person name="Massaro I."/>
            <person name="Sinha N.R."/>
            <person name="Poethig S."/>
            <person name="Leichty A.R."/>
        </authorList>
    </citation>
    <scope>NUCLEOTIDE SEQUENCE</scope>
    <source>
        <strain evidence="3">Acra3RX</strain>
        <tissue evidence="3">Leaf</tissue>
    </source>
</reference>
<proteinExistence type="predicted"/>
<dbReference type="PANTHER" id="PTHR46119:SF12">
    <property type="entry name" value="PROTEIN SODIUM POTASSIUM ROOT DEFECTIVE 3"/>
    <property type="match status" value="1"/>
</dbReference>
<organism evidence="3 4">
    <name type="scientific">Acacia crassicarpa</name>
    <name type="common">northern wattle</name>
    <dbReference type="NCBI Taxonomy" id="499986"/>
    <lineage>
        <taxon>Eukaryota</taxon>
        <taxon>Viridiplantae</taxon>
        <taxon>Streptophyta</taxon>
        <taxon>Embryophyta</taxon>
        <taxon>Tracheophyta</taxon>
        <taxon>Spermatophyta</taxon>
        <taxon>Magnoliopsida</taxon>
        <taxon>eudicotyledons</taxon>
        <taxon>Gunneridae</taxon>
        <taxon>Pentapetalae</taxon>
        <taxon>rosids</taxon>
        <taxon>fabids</taxon>
        <taxon>Fabales</taxon>
        <taxon>Fabaceae</taxon>
        <taxon>Caesalpinioideae</taxon>
        <taxon>mimosoid clade</taxon>
        <taxon>Acacieae</taxon>
        <taxon>Acacia</taxon>
    </lineage>
</organism>
<evidence type="ECO:0000256" key="1">
    <source>
        <dbReference type="SAM" id="MobiDB-lite"/>
    </source>
</evidence>
<keyword evidence="4" id="KW-1185">Reference proteome</keyword>
<dbReference type="SUPFAM" id="SSF55008">
    <property type="entry name" value="HMA, heavy metal-associated domain"/>
    <property type="match status" value="1"/>
</dbReference>
<dbReference type="InterPro" id="IPR036163">
    <property type="entry name" value="HMA_dom_sf"/>
</dbReference>
<dbReference type="InterPro" id="IPR006121">
    <property type="entry name" value="HMA_dom"/>
</dbReference>
<dbReference type="PROSITE" id="PS50846">
    <property type="entry name" value="HMA_2"/>
    <property type="match status" value="1"/>
</dbReference>
<dbReference type="InterPro" id="IPR044526">
    <property type="entry name" value="NAKR1-3"/>
</dbReference>